<keyword evidence="6" id="KW-0560">Oxidoreductase</keyword>
<evidence type="ECO:0000256" key="4">
    <source>
        <dbReference type="ARBA" id="ARBA00022719"/>
    </source>
</evidence>
<dbReference type="SMART" id="SM00756">
    <property type="entry name" value="VKc"/>
    <property type="match status" value="1"/>
</dbReference>
<dbReference type="InterPro" id="IPR041714">
    <property type="entry name" value="VKOR_Actinobacteria"/>
</dbReference>
<keyword evidence="13" id="KW-1185">Reference proteome</keyword>
<feature type="transmembrane region" description="Helical" evidence="10">
    <location>
        <begin position="142"/>
        <end position="165"/>
    </location>
</feature>
<gene>
    <name evidence="12" type="ORF">SRB5_20310</name>
</gene>
<feature type="domain" description="Vitamin K epoxide reductase" evidence="11">
    <location>
        <begin position="26"/>
        <end position="167"/>
    </location>
</feature>
<feature type="transmembrane region" description="Helical" evidence="10">
    <location>
        <begin position="186"/>
        <end position="206"/>
    </location>
</feature>
<evidence type="ECO:0000256" key="7">
    <source>
        <dbReference type="ARBA" id="ARBA00023136"/>
    </source>
</evidence>
<dbReference type="GO" id="GO:0048038">
    <property type="term" value="F:quinone binding"/>
    <property type="evidence" value="ECO:0007669"/>
    <property type="project" value="UniProtKB-KW"/>
</dbReference>
<keyword evidence="8" id="KW-1015">Disulfide bond</keyword>
<name>A0A7K0CFW2_9ACTN</name>
<keyword evidence="5 10" id="KW-1133">Transmembrane helix</keyword>
<accession>A0A7K0CFW2</accession>
<comment type="similarity">
    <text evidence="2">Belongs to the VKOR family.</text>
</comment>
<keyword evidence="3 10" id="KW-0812">Transmembrane</keyword>
<dbReference type="InterPro" id="IPR012932">
    <property type="entry name" value="VKOR"/>
</dbReference>
<evidence type="ECO:0000256" key="10">
    <source>
        <dbReference type="SAM" id="Phobius"/>
    </source>
</evidence>
<feature type="transmembrane region" description="Helical" evidence="10">
    <location>
        <begin position="90"/>
        <end position="108"/>
    </location>
</feature>
<evidence type="ECO:0000313" key="12">
    <source>
        <dbReference type="EMBL" id="MQY11912.1"/>
    </source>
</evidence>
<keyword evidence="7 10" id="KW-0472">Membrane</keyword>
<evidence type="ECO:0000256" key="1">
    <source>
        <dbReference type="ARBA" id="ARBA00004141"/>
    </source>
</evidence>
<dbReference type="AlphaFoldDB" id="A0A7K0CFW2"/>
<evidence type="ECO:0000256" key="3">
    <source>
        <dbReference type="ARBA" id="ARBA00022692"/>
    </source>
</evidence>
<dbReference type="InterPro" id="IPR038354">
    <property type="entry name" value="VKOR_sf"/>
</dbReference>
<organism evidence="12 13">
    <name type="scientific">Streptomyces smaragdinus</name>
    <dbReference type="NCBI Taxonomy" id="2585196"/>
    <lineage>
        <taxon>Bacteria</taxon>
        <taxon>Bacillati</taxon>
        <taxon>Actinomycetota</taxon>
        <taxon>Actinomycetes</taxon>
        <taxon>Kitasatosporales</taxon>
        <taxon>Streptomycetaceae</taxon>
        <taxon>Streptomyces</taxon>
    </lineage>
</organism>
<dbReference type="EMBL" id="WEGJ01000004">
    <property type="protein sequence ID" value="MQY11912.1"/>
    <property type="molecule type" value="Genomic_DNA"/>
</dbReference>
<keyword evidence="4" id="KW-0874">Quinone</keyword>
<dbReference type="Proteomes" id="UP000466345">
    <property type="component" value="Unassembled WGS sequence"/>
</dbReference>
<dbReference type="OrthoDB" id="9783799at2"/>
<reference evidence="12 13" key="1">
    <citation type="submission" date="2019-10" db="EMBL/GenBank/DDBJ databases">
        <title>Streptomyces smaragdinus sp. nov. and Streptomyces fabii sp. nov., isolated from the gut of fungus growing-termite Macrotermes natalensis.</title>
        <authorList>
            <person name="Schwitalla J."/>
            <person name="Benndorf R."/>
            <person name="Martin K."/>
            <person name="De Beer W."/>
            <person name="Kaster A.-K."/>
            <person name="Vollmers J."/>
            <person name="Poulsen M."/>
            <person name="Beemelmanns C."/>
        </authorList>
    </citation>
    <scope>NUCLEOTIDE SEQUENCE [LARGE SCALE GENOMIC DNA]</scope>
    <source>
        <strain evidence="12 13">RB5</strain>
    </source>
</reference>
<keyword evidence="9" id="KW-0676">Redox-active center</keyword>
<dbReference type="GO" id="GO:0016491">
    <property type="term" value="F:oxidoreductase activity"/>
    <property type="evidence" value="ECO:0007669"/>
    <property type="project" value="UniProtKB-KW"/>
</dbReference>
<dbReference type="GO" id="GO:0016020">
    <property type="term" value="C:membrane"/>
    <property type="evidence" value="ECO:0007669"/>
    <property type="project" value="UniProtKB-SubCell"/>
</dbReference>
<dbReference type="RefSeq" id="WP_153451156.1">
    <property type="nucleotide sequence ID" value="NZ_WEGJ01000004.1"/>
</dbReference>
<feature type="transmembrane region" description="Helical" evidence="10">
    <location>
        <begin position="29"/>
        <end position="47"/>
    </location>
</feature>
<dbReference type="CDD" id="cd12922">
    <property type="entry name" value="VKOR_5"/>
    <property type="match status" value="1"/>
</dbReference>
<evidence type="ECO:0000313" key="13">
    <source>
        <dbReference type="Proteomes" id="UP000466345"/>
    </source>
</evidence>
<protein>
    <recommendedName>
        <fullName evidence="11">Vitamin K epoxide reductase domain-containing protein</fullName>
    </recommendedName>
</protein>
<evidence type="ECO:0000256" key="6">
    <source>
        <dbReference type="ARBA" id="ARBA00023002"/>
    </source>
</evidence>
<proteinExistence type="inferred from homology"/>
<evidence type="ECO:0000256" key="9">
    <source>
        <dbReference type="ARBA" id="ARBA00023284"/>
    </source>
</evidence>
<evidence type="ECO:0000256" key="8">
    <source>
        <dbReference type="ARBA" id="ARBA00023157"/>
    </source>
</evidence>
<evidence type="ECO:0000256" key="2">
    <source>
        <dbReference type="ARBA" id="ARBA00006214"/>
    </source>
</evidence>
<dbReference type="Gene3D" id="1.20.1440.130">
    <property type="entry name" value="VKOR domain"/>
    <property type="match status" value="1"/>
</dbReference>
<sequence length="212" mass="23716">MTTAELNRSGTGGGTDEEKSGLIGAGRGFAWLLIICGVFGLAASAVITHDKLEILKNPDYTPACSLNPIFSCKSVMESSQAHIFGFDNPWIGFVAFSMMIVIGFSLLAGGSFRRWWWVGLWLGCLGGIAFVFFLQYSSLYVISRLCLWCMIAWAATILSFWYVTVQNIRTGVFRVPERLRSNVLEFHWVVPVLWYGVIAMLIYLKWGNDLFA</sequence>
<evidence type="ECO:0000256" key="5">
    <source>
        <dbReference type="ARBA" id="ARBA00022989"/>
    </source>
</evidence>
<comment type="subcellular location">
    <subcellularLocation>
        <location evidence="1">Membrane</location>
        <topology evidence="1">Multi-pass membrane protein</topology>
    </subcellularLocation>
</comment>
<feature type="transmembrane region" description="Helical" evidence="10">
    <location>
        <begin position="115"/>
        <end position="136"/>
    </location>
</feature>
<comment type="caution">
    <text evidence="12">The sequence shown here is derived from an EMBL/GenBank/DDBJ whole genome shotgun (WGS) entry which is preliminary data.</text>
</comment>
<dbReference type="Pfam" id="PF07884">
    <property type="entry name" value="VKOR"/>
    <property type="match status" value="1"/>
</dbReference>
<evidence type="ECO:0000259" key="11">
    <source>
        <dbReference type="SMART" id="SM00756"/>
    </source>
</evidence>